<name>A0AAJ1MIY8_9SPIO</name>
<proteinExistence type="predicted"/>
<protein>
    <submittedName>
        <fullName evidence="2">Uncharacterized protein</fullName>
    </submittedName>
</protein>
<dbReference type="AlphaFoldDB" id="A0AAJ1MIY8"/>
<comment type="caution">
    <text evidence="2">The sequence shown here is derived from an EMBL/GenBank/DDBJ whole genome shotgun (WGS) entry which is preliminary data.</text>
</comment>
<organism evidence="2 3">
    <name type="scientific">Candidatus Thalassospirochaeta sargassi</name>
    <dbReference type="NCBI Taxonomy" id="3119039"/>
    <lineage>
        <taxon>Bacteria</taxon>
        <taxon>Pseudomonadati</taxon>
        <taxon>Spirochaetota</taxon>
        <taxon>Spirochaetia</taxon>
        <taxon>Spirochaetales</taxon>
        <taxon>Spirochaetaceae</taxon>
        <taxon>Candidatus Thalassospirochaeta</taxon>
    </lineage>
</organism>
<keyword evidence="1" id="KW-1133">Transmembrane helix</keyword>
<feature type="transmembrane region" description="Helical" evidence="1">
    <location>
        <begin position="118"/>
        <end position="136"/>
    </location>
</feature>
<keyword evidence="1" id="KW-0472">Membrane</keyword>
<feature type="transmembrane region" description="Helical" evidence="1">
    <location>
        <begin position="50"/>
        <end position="69"/>
    </location>
</feature>
<evidence type="ECO:0000256" key="1">
    <source>
        <dbReference type="SAM" id="Phobius"/>
    </source>
</evidence>
<evidence type="ECO:0000313" key="2">
    <source>
        <dbReference type="EMBL" id="MDC7226833.1"/>
    </source>
</evidence>
<reference evidence="2 3" key="1">
    <citation type="submission" date="2022-12" db="EMBL/GenBank/DDBJ databases">
        <title>Metagenome assembled genome from gulf of manar.</title>
        <authorList>
            <person name="Kohli P."/>
            <person name="Pk S."/>
            <person name="Venkata Ramana C."/>
            <person name="Sasikala C."/>
        </authorList>
    </citation>
    <scope>NUCLEOTIDE SEQUENCE [LARGE SCALE GENOMIC DNA]</scope>
    <source>
        <strain evidence="2">JB008</strain>
    </source>
</reference>
<accession>A0AAJ1MIY8</accession>
<feature type="transmembrane region" description="Helical" evidence="1">
    <location>
        <begin position="16"/>
        <end position="38"/>
    </location>
</feature>
<gene>
    <name evidence="2" type="ORF">PQJ61_08705</name>
</gene>
<feature type="transmembrane region" description="Helical" evidence="1">
    <location>
        <begin position="94"/>
        <end position="112"/>
    </location>
</feature>
<evidence type="ECO:0000313" key="3">
    <source>
        <dbReference type="Proteomes" id="UP001221217"/>
    </source>
</evidence>
<dbReference type="Proteomes" id="UP001221217">
    <property type="component" value="Unassembled WGS sequence"/>
</dbReference>
<sequence length="150" mass="17054">MSSILDQTIGILKKRFVLYIAVAAFLFLGDVVFHYTAVAIKPPLFSTKTWGYFMFVIALFSGVGVPIFLRSSFQRNAAKTGIAKLDGYQRLQSLLMFSVFISCIASDIAYFFPVQTFYLYGAFFSCLYGIYSVIPYRKKIAAEMKFYKLI</sequence>
<dbReference type="EMBL" id="JAQQAL010000017">
    <property type="protein sequence ID" value="MDC7226833.1"/>
    <property type="molecule type" value="Genomic_DNA"/>
</dbReference>
<keyword evidence="1" id="KW-0812">Transmembrane</keyword>